<organism evidence="2 3">
    <name type="scientific">Phytohabitans rumicis</name>
    <dbReference type="NCBI Taxonomy" id="1076125"/>
    <lineage>
        <taxon>Bacteria</taxon>
        <taxon>Bacillati</taxon>
        <taxon>Actinomycetota</taxon>
        <taxon>Actinomycetes</taxon>
        <taxon>Micromonosporales</taxon>
        <taxon>Micromonosporaceae</taxon>
    </lineage>
</organism>
<evidence type="ECO:0000313" key="2">
    <source>
        <dbReference type="EMBL" id="GFJ91085.1"/>
    </source>
</evidence>
<dbReference type="AlphaFoldDB" id="A0A6V8LEJ6"/>
<name>A0A6V8LEJ6_9ACTN</name>
<keyword evidence="3" id="KW-1185">Reference proteome</keyword>
<feature type="region of interest" description="Disordered" evidence="1">
    <location>
        <begin position="1"/>
        <end position="36"/>
    </location>
</feature>
<gene>
    <name evidence="2" type="ORF">Prum_047270</name>
</gene>
<comment type="caution">
    <text evidence="2">The sequence shown here is derived from an EMBL/GenBank/DDBJ whole genome shotgun (WGS) entry which is preliminary data.</text>
</comment>
<evidence type="ECO:0000256" key="1">
    <source>
        <dbReference type="SAM" id="MobiDB-lite"/>
    </source>
</evidence>
<sequence>MTDHKRLVVPPSEPTDELERPARRNGHVPGPAVEDRPGDVWDKRVASGLAFLRRRMSGQYEVDEFGFDAELTDQVFYPVLRLLYRDWFRTEVFGRSTSRRTAPGWWSATTRAPSRWTR</sequence>
<proteinExistence type="predicted"/>
<dbReference type="EMBL" id="BLPG01000001">
    <property type="protein sequence ID" value="GFJ91085.1"/>
    <property type="molecule type" value="Genomic_DNA"/>
</dbReference>
<reference evidence="2 3" key="1">
    <citation type="submission" date="2020-03" db="EMBL/GenBank/DDBJ databases">
        <title>Whole genome shotgun sequence of Phytohabitans rumicis NBRC 108638.</title>
        <authorList>
            <person name="Komaki H."/>
            <person name="Tamura T."/>
        </authorList>
    </citation>
    <scope>NUCLEOTIDE SEQUENCE [LARGE SCALE GENOMIC DNA]</scope>
    <source>
        <strain evidence="2 3">NBRC 108638</strain>
    </source>
</reference>
<accession>A0A6V8LEJ6</accession>
<reference evidence="2 3" key="2">
    <citation type="submission" date="2020-03" db="EMBL/GenBank/DDBJ databases">
        <authorList>
            <person name="Ichikawa N."/>
            <person name="Kimura A."/>
            <person name="Kitahashi Y."/>
            <person name="Uohara A."/>
        </authorList>
    </citation>
    <scope>NUCLEOTIDE SEQUENCE [LARGE SCALE GENOMIC DNA]</scope>
    <source>
        <strain evidence="2 3">NBRC 108638</strain>
    </source>
</reference>
<dbReference type="Proteomes" id="UP000482960">
    <property type="component" value="Unassembled WGS sequence"/>
</dbReference>
<evidence type="ECO:0000313" key="3">
    <source>
        <dbReference type="Proteomes" id="UP000482960"/>
    </source>
</evidence>
<protein>
    <submittedName>
        <fullName evidence="2">Uncharacterized protein</fullName>
    </submittedName>
</protein>